<dbReference type="PANTHER" id="PTHR43045:SF2">
    <property type="entry name" value="INNER MEMBRANE METABOLITE TRANSPORT PROTEIN YHJE"/>
    <property type="match status" value="1"/>
</dbReference>
<dbReference type="InterPro" id="IPR005828">
    <property type="entry name" value="MFS_sugar_transport-like"/>
</dbReference>
<feature type="transmembrane region" description="Helical" evidence="7">
    <location>
        <begin position="257"/>
        <end position="280"/>
    </location>
</feature>
<keyword evidence="6 7" id="KW-0472">Membrane</keyword>
<dbReference type="Pfam" id="PF00083">
    <property type="entry name" value="Sugar_tr"/>
    <property type="match status" value="1"/>
</dbReference>
<feature type="transmembrane region" description="Helical" evidence="7">
    <location>
        <begin position="287"/>
        <end position="307"/>
    </location>
</feature>
<keyword evidence="10" id="KW-1185">Reference proteome</keyword>
<evidence type="ECO:0000256" key="7">
    <source>
        <dbReference type="SAM" id="Phobius"/>
    </source>
</evidence>
<dbReference type="PROSITE" id="PS50850">
    <property type="entry name" value="MFS"/>
    <property type="match status" value="1"/>
</dbReference>
<protein>
    <submittedName>
        <fullName evidence="9">MFS transporter</fullName>
    </submittedName>
</protein>
<feature type="transmembrane region" description="Helical" evidence="7">
    <location>
        <begin position="7"/>
        <end position="26"/>
    </location>
</feature>
<feature type="transmembrane region" description="Helical" evidence="7">
    <location>
        <begin position="98"/>
        <end position="122"/>
    </location>
</feature>
<feature type="transmembrane region" description="Helical" evidence="7">
    <location>
        <begin position="32"/>
        <end position="56"/>
    </location>
</feature>
<evidence type="ECO:0000256" key="3">
    <source>
        <dbReference type="ARBA" id="ARBA00022475"/>
    </source>
</evidence>
<accession>A0ABW1MTT8</accession>
<keyword evidence="4 7" id="KW-0812">Transmembrane</keyword>
<comment type="caution">
    <text evidence="9">The sequence shown here is derived from an EMBL/GenBank/DDBJ whole genome shotgun (WGS) entry which is preliminary data.</text>
</comment>
<evidence type="ECO:0000256" key="4">
    <source>
        <dbReference type="ARBA" id="ARBA00022692"/>
    </source>
</evidence>
<evidence type="ECO:0000259" key="8">
    <source>
        <dbReference type="PROSITE" id="PS50850"/>
    </source>
</evidence>
<dbReference type="SUPFAM" id="SSF103473">
    <property type="entry name" value="MFS general substrate transporter"/>
    <property type="match status" value="1"/>
</dbReference>
<keyword evidence="3" id="KW-1003">Cell membrane</keyword>
<name>A0ABW1MTT8_9ACTN</name>
<dbReference type="Gene3D" id="1.20.1250.20">
    <property type="entry name" value="MFS general substrate transporter like domains"/>
    <property type="match status" value="2"/>
</dbReference>
<evidence type="ECO:0000256" key="5">
    <source>
        <dbReference type="ARBA" id="ARBA00022989"/>
    </source>
</evidence>
<dbReference type="InterPro" id="IPR036259">
    <property type="entry name" value="MFS_trans_sf"/>
</dbReference>
<proteinExistence type="predicted"/>
<organism evidence="9 10">
    <name type="scientific">Streptomyces ochraceiscleroticus</name>
    <dbReference type="NCBI Taxonomy" id="47761"/>
    <lineage>
        <taxon>Bacteria</taxon>
        <taxon>Bacillati</taxon>
        <taxon>Actinomycetota</taxon>
        <taxon>Actinomycetes</taxon>
        <taxon>Kitasatosporales</taxon>
        <taxon>Streptomycetaceae</taxon>
        <taxon>Streptomyces</taxon>
    </lineage>
</organism>
<dbReference type="EMBL" id="JBHSPX010000008">
    <property type="protein sequence ID" value="MFC6066147.1"/>
    <property type="molecule type" value="Genomic_DNA"/>
</dbReference>
<feature type="transmembrane region" description="Helical" evidence="7">
    <location>
        <begin position="377"/>
        <end position="399"/>
    </location>
</feature>
<feature type="transmembrane region" description="Helical" evidence="7">
    <location>
        <begin position="220"/>
        <end position="237"/>
    </location>
</feature>
<feature type="domain" description="Major facilitator superfamily (MFS) profile" evidence="8">
    <location>
        <begin position="1"/>
        <end position="405"/>
    </location>
</feature>
<feature type="transmembrane region" description="Helical" evidence="7">
    <location>
        <begin position="171"/>
        <end position="190"/>
    </location>
</feature>
<keyword evidence="2" id="KW-0813">Transport</keyword>
<dbReference type="Proteomes" id="UP001596139">
    <property type="component" value="Unassembled WGS sequence"/>
</dbReference>
<evidence type="ECO:0000313" key="10">
    <source>
        <dbReference type="Proteomes" id="UP001596139"/>
    </source>
</evidence>
<sequence>MGTTIEWYDFYVYGTASALVFAPLFFSRVPASVGILLSFATFWIGFLARPLGGIVFGHLGDRIGRKKALIATLMLMGVSTVGIGLLPTYAQIGAAAPVLLIVFRMVQGLAVGGEWGGAVLIATEHAKKERSFLFGAFAQQGSPAGRILATLSFLAVAQLPDDALLSWAWRLPFLASALLVVVGLVIRLSLEESPAVLAMRASQQTVKVPLVSLFRGNTKTVLVGVGAALTVFTVVYARDTFALSWATAEIGLAKNDFLAIILIAGVVQFLVQPFGAVLATRWNVRKAVTLLLVLQLPTLPLMFVLVGTGNWTLAMLGAVLATIPDVMYYALLAGMFAQAFPANVRYTGISATYGLAGVLGGLAPVILQSLLTASGSIALPIGFAVLVTVVSLFAARAFLTLSASRAEESDRPTTHLAL</sequence>
<feature type="transmembrane region" description="Helical" evidence="7">
    <location>
        <begin position="68"/>
        <end position="92"/>
    </location>
</feature>
<comment type="subcellular location">
    <subcellularLocation>
        <location evidence="1">Cell membrane</location>
        <topology evidence="1">Multi-pass membrane protein</topology>
    </subcellularLocation>
</comment>
<reference evidence="10" key="1">
    <citation type="journal article" date="2019" name="Int. J. Syst. Evol. Microbiol.">
        <title>The Global Catalogue of Microorganisms (GCM) 10K type strain sequencing project: providing services to taxonomists for standard genome sequencing and annotation.</title>
        <authorList>
            <consortium name="The Broad Institute Genomics Platform"/>
            <consortium name="The Broad Institute Genome Sequencing Center for Infectious Disease"/>
            <person name="Wu L."/>
            <person name="Ma J."/>
        </authorList>
    </citation>
    <scope>NUCLEOTIDE SEQUENCE [LARGE SCALE GENOMIC DNA]</scope>
    <source>
        <strain evidence="10">CGMCC 1.15180</strain>
    </source>
</reference>
<gene>
    <name evidence="9" type="ORF">ACFP4F_26900</name>
</gene>
<feature type="transmembrane region" description="Helical" evidence="7">
    <location>
        <begin position="349"/>
        <end position="371"/>
    </location>
</feature>
<feature type="transmembrane region" description="Helical" evidence="7">
    <location>
        <begin position="313"/>
        <end position="337"/>
    </location>
</feature>
<evidence type="ECO:0000256" key="6">
    <source>
        <dbReference type="ARBA" id="ARBA00023136"/>
    </source>
</evidence>
<keyword evidence="5 7" id="KW-1133">Transmembrane helix</keyword>
<evidence type="ECO:0000256" key="1">
    <source>
        <dbReference type="ARBA" id="ARBA00004651"/>
    </source>
</evidence>
<dbReference type="InterPro" id="IPR020846">
    <property type="entry name" value="MFS_dom"/>
</dbReference>
<dbReference type="RefSeq" id="WP_211266444.1">
    <property type="nucleotide sequence ID" value="NZ_JBHSPX010000008.1"/>
</dbReference>
<evidence type="ECO:0000256" key="2">
    <source>
        <dbReference type="ARBA" id="ARBA00022448"/>
    </source>
</evidence>
<dbReference type="PANTHER" id="PTHR43045">
    <property type="entry name" value="SHIKIMATE TRANSPORTER"/>
    <property type="match status" value="1"/>
</dbReference>
<evidence type="ECO:0000313" key="9">
    <source>
        <dbReference type="EMBL" id="MFC6066147.1"/>
    </source>
</evidence>